<accession>A0A382DWC6</accession>
<gene>
    <name evidence="3" type="ORF">METZ01_LOCUS195660</name>
</gene>
<keyword evidence="1" id="KW-1133">Transmembrane helix</keyword>
<proteinExistence type="predicted"/>
<dbReference type="InterPro" id="IPR025857">
    <property type="entry name" value="MacB_PCD"/>
</dbReference>
<keyword evidence="1" id="KW-0472">Membrane</keyword>
<feature type="transmembrane region" description="Helical" evidence="1">
    <location>
        <begin position="6"/>
        <end position="22"/>
    </location>
</feature>
<name>A0A382DWC6_9ZZZZ</name>
<protein>
    <recommendedName>
        <fullName evidence="2">MacB-like periplasmic core domain-containing protein</fullName>
    </recommendedName>
</protein>
<feature type="transmembrane region" description="Helical" evidence="1">
    <location>
        <begin position="270"/>
        <end position="293"/>
    </location>
</feature>
<evidence type="ECO:0000313" key="3">
    <source>
        <dbReference type="EMBL" id="SVB42806.1"/>
    </source>
</evidence>
<dbReference type="EMBL" id="UINC01041480">
    <property type="protein sequence ID" value="SVB42806.1"/>
    <property type="molecule type" value="Genomic_DNA"/>
</dbReference>
<evidence type="ECO:0000256" key="1">
    <source>
        <dbReference type="SAM" id="Phobius"/>
    </source>
</evidence>
<feature type="domain" description="MacB-like periplasmic core" evidence="2">
    <location>
        <begin position="3"/>
        <end position="181"/>
    </location>
</feature>
<organism evidence="3">
    <name type="scientific">marine metagenome</name>
    <dbReference type="NCBI Taxonomy" id="408172"/>
    <lineage>
        <taxon>unclassified sequences</taxon>
        <taxon>metagenomes</taxon>
        <taxon>ecological metagenomes</taxon>
    </lineage>
</organism>
<dbReference type="PANTHER" id="PTHR43738">
    <property type="entry name" value="ABC TRANSPORTER, MEMBRANE PROTEIN"/>
    <property type="match status" value="1"/>
</dbReference>
<dbReference type="Pfam" id="PF12704">
    <property type="entry name" value="MacB_PCD"/>
    <property type="match status" value="1"/>
</dbReference>
<sequence>MTLNVILLALGIAAISLLMLFAHQLENRMMRNAAGIDMVVGAKGSPIQLILSSLYHLDVPTGNIPLAEAESLAADPRVKSVMPLALGDSFRGFRIVGTSHSYVDHYGGDILAGTLWDVTMEVTLGAVAARDLGLVVGDQFIPNHGLANAASNHSDHRYRIVGVLKPTGTVVDRLILTSVESVWVVHGYNPMNEMQIENHADEHNTVEDHEGSEEKETTYEITALLVKFRSPIALVSLPRFINARTSMQAALPGYEISRLMKLVGFGVDGFRAFAGVLVVSAALGIFTTLYNALSERRYDIAVFRALGASQGR</sequence>
<evidence type="ECO:0000259" key="2">
    <source>
        <dbReference type="Pfam" id="PF12704"/>
    </source>
</evidence>
<feature type="non-terminal residue" evidence="3">
    <location>
        <position position="312"/>
    </location>
</feature>
<dbReference type="AlphaFoldDB" id="A0A382DWC6"/>
<keyword evidence="1" id="KW-0812">Transmembrane</keyword>
<dbReference type="PANTHER" id="PTHR43738:SF2">
    <property type="entry name" value="ABC TRANSPORTER PERMEASE"/>
    <property type="match status" value="1"/>
</dbReference>
<reference evidence="3" key="1">
    <citation type="submission" date="2018-05" db="EMBL/GenBank/DDBJ databases">
        <authorList>
            <person name="Lanie J.A."/>
            <person name="Ng W.-L."/>
            <person name="Kazmierczak K.M."/>
            <person name="Andrzejewski T.M."/>
            <person name="Davidsen T.M."/>
            <person name="Wayne K.J."/>
            <person name="Tettelin H."/>
            <person name="Glass J.I."/>
            <person name="Rusch D."/>
            <person name="Podicherti R."/>
            <person name="Tsui H.-C.T."/>
            <person name="Winkler M.E."/>
        </authorList>
    </citation>
    <scope>NUCLEOTIDE SEQUENCE</scope>
</reference>
<dbReference type="InterPro" id="IPR051125">
    <property type="entry name" value="ABC-4/HrtB_transporter"/>
</dbReference>